<reference evidence="2 3" key="1">
    <citation type="submission" date="2024-02" db="EMBL/GenBank/DDBJ databases">
        <authorList>
            <person name="Daric V."/>
            <person name="Darras S."/>
        </authorList>
    </citation>
    <scope>NUCLEOTIDE SEQUENCE [LARGE SCALE GENOMIC DNA]</scope>
</reference>
<keyword evidence="3" id="KW-1185">Reference proteome</keyword>
<comment type="caution">
    <text evidence="2">The sequence shown here is derived from an EMBL/GenBank/DDBJ whole genome shotgun (WGS) entry which is preliminary data.</text>
</comment>
<organism evidence="2 3">
    <name type="scientific">Clavelina lepadiformis</name>
    <name type="common">Light-bulb sea squirt</name>
    <name type="synonym">Ascidia lepadiformis</name>
    <dbReference type="NCBI Taxonomy" id="159417"/>
    <lineage>
        <taxon>Eukaryota</taxon>
        <taxon>Metazoa</taxon>
        <taxon>Chordata</taxon>
        <taxon>Tunicata</taxon>
        <taxon>Ascidiacea</taxon>
        <taxon>Aplousobranchia</taxon>
        <taxon>Clavelinidae</taxon>
        <taxon>Clavelina</taxon>
    </lineage>
</organism>
<keyword evidence="1" id="KW-0732">Signal</keyword>
<dbReference type="Proteomes" id="UP001642483">
    <property type="component" value="Unassembled WGS sequence"/>
</dbReference>
<name>A0ABP0H3T5_CLALP</name>
<dbReference type="EMBL" id="CAWYQH010000174">
    <property type="protein sequence ID" value="CAK8698412.1"/>
    <property type="molecule type" value="Genomic_DNA"/>
</dbReference>
<proteinExistence type="predicted"/>
<sequence>MMKLQVVLCFCLYSVAFANDDWKSLITGYVERERISFSPAARAQLREAGKLAVEFLCKGENVDPQISSTICARAQMTGLNKPDWKTRTYKRSGMFKRQCMDCQVADPICYNGCPQ</sequence>
<evidence type="ECO:0000256" key="1">
    <source>
        <dbReference type="SAM" id="SignalP"/>
    </source>
</evidence>
<protein>
    <submittedName>
        <fullName evidence="2">Uncharacterized protein</fullName>
    </submittedName>
</protein>
<evidence type="ECO:0000313" key="2">
    <source>
        <dbReference type="EMBL" id="CAK8698412.1"/>
    </source>
</evidence>
<gene>
    <name evidence="2" type="ORF">CVLEPA_LOCUS31844</name>
</gene>
<accession>A0ABP0H3T5</accession>
<feature type="signal peptide" evidence="1">
    <location>
        <begin position="1"/>
        <end position="18"/>
    </location>
</feature>
<evidence type="ECO:0000313" key="3">
    <source>
        <dbReference type="Proteomes" id="UP001642483"/>
    </source>
</evidence>
<feature type="chain" id="PRO_5046491605" evidence="1">
    <location>
        <begin position="19"/>
        <end position="115"/>
    </location>
</feature>